<keyword evidence="9" id="KW-0472">Membrane</keyword>
<keyword evidence="2" id="KW-0001">2Fe-2S</keyword>
<dbReference type="InterPro" id="IPR036188">
    <property type="entry name" value="FAD/NAD-bd_sf"/>
</dbReference>
<dbReference type="EMBL" id="WKFB01001027">
    <property type="protein sequence ID" value="KAF6715758.1"/>
    <property type="molecule type" value="Genomic_DNA"/>
</dbReference>
<keyword evidence="9" id="KW-1133">Transmembrane helix</keyword>
<comment type="caution">
    <text evidence="11">The sequence shown here is derived from an EMBL/GenBank/DDBJ whole genome shotgun (WGS) entry which is preliminary data.</text>
</comment>
<evidence type="ECO:0000256" key="8">
    <source>
        <dbReference type="SAM" id="MobiDB-lite"/>
    </source>
</evidence>
<dbReference type="Pfam" id="PF00355">
    <property type="entry name" value="Rieske"/>
    <property type="match status" value="1"/>
</dbReference>
<evidence type="ECO:0000256" key="4">
    <source>
        <dbReference type="ARBA" id="ARBA00022827"/>
    </source>
</evidence>
<evidence type="ECO:0000256" key="2">
    <source>
        <dbReference type="ARBA" id="ARBA00022714"/>
    </source>
</evidence>
<keyword evidence="1" id="KW-0285">Flavoprotein</keyword>
<dbReference type="GO" id="GO:0051537">
    <property type="term" value="F:2 iron, 2 sulfur cluster binding"/>
    <property type="evidence" value="ECO:0007669"/>
    <property type="project" value="UniProtKB-KW"/>
</dbReference>
<dbReference type="InterPro" id="IPR017941">
    <property type="entry name" value="Rieske_2Fe-2S"/>
</dbReference>
<organism evidence="11 12">
    <name type="scientific">Oryzias melastigma</name>
    <name type="common">Marine medaka</name>
    <dbReference type="NCBI Taxonomy" id="30732"/>
    <lineage>
        <taxon>Eukaryota</taxon>
        <taxon>Metazoa</taxon>
        <taxon>Chordata</taxon>
        <taxon>Craniata</taxon>
        <taxon>Vertebrata</taxon>
        <taxon>Euteleostomi</taxon>
        <taxon>Actinopterygii</taxon>
        <taxon>Neopterygii</taxon>
        <taxon>Teleostei</taxon>
        <taxon>Neoteleostei</taxon>
        <taxon>Acanthomorphata</taxon>
        <taxon>Ovalentaria</taxon>
        <taxon>Atherinomorphae</taxon>
        <taxon>Beloniformes</taxon>
        <taxon>Adrianichthyidae</taxon>
        <taxon>Oryziinae</taxon>
        <taxon>Oryzias</taxon>
    </lineage>
</organism>
<evidence type="ECO:0000256" key="9">
    <source>
        <dbReference type="SAM" id="Phobius"/>
    </source>
</evidence>
<dbReference type="Pfam" id="PF07992">
    <property type="entry name" value="Pyr_redox_2"/>
    <property type="match status" value="1"/>
</dbReference>
<evidence type="ECO:0000256" key="1">
    <source>
        <dbReference type="ARBA" id="ARBA00022630"/>
    </source>
</evidence>
<keyword evidence="4" id="KW-0274">FAD</keyword>
<evidence type="ECO:0000256" key="5">
    <source>
        <dbReference type="ARBA" id="ARBA00023002"/>
    </source>
</evidence>
<gene>
    <name evidence="11" type="ORF">FQA47_007157</name>
</gene>
<keyword evidence="7" id="KW-0411">Iron-sulfur</keyword>
<evidence type="ECO:0000313" key="12">
    <source>
        <dbReference type="Proteomes" id="UP000646548"/>
    </source>
</evidence>
<evidence type="ECO:0000256" key="6">
    <source>
        <dbReference type="ARBA" id="ARBA00023004"/>
    </source>
</evidence>
<dbReference type="PANTHER" id="PTHR43557">
    <property type="entry name" value="APOPTOSIS-INDUCING FACTOR 1"/>
    <property type="match status" value="1"/>
</dbReference>
<keyword evidence="6" id="KW-0408">Iron</keyword>
<feature type="transmembrane region" description="Helical" evidence="9">
    <location>
        <begin position="132"/>
        <end position="152"/>
    </location>
</feature>
<proteinExistence type="predicted"/>
<dbReference type="GO" id="GO:0016651">
    <property type="term" value="F:oxidoreductase activity, acting on NAD(P)H"/>
    <property type="evidence" value="ECO:0007669"/>
    <property type="project" value="TreeGrafter"/>
</dbReference>
<feature type="transmembrane region" description="Helical" evidence="9">
    <location>
        <begin position="86"/>
        <end position="103"/>
    </location>
</feature>
<feature type="region of interest" description="Disordered" evidence="8">
    <location>
        <begin position="618"/>
        <end position="677"/>
    </location>
</feature>
<sequence>MKEVEVGHHSVLLTRYDGKYSALGNQCTHYGAPLSQGVVLGNRVRCPWHGSCFNICTGDLEEFPGIDSLPCHKAGLRTTCYTSHDALSGNLLTFFSIIPLLFLKVKIQNSKVYVTVNNKDLRRQKRIRSMGAAVPGVTHTILLLGGGIASLMCAETLRQEKFGGRIIMVSRDHLLPYDKTRLSKVMNVESDTIVLRRMEFYHQYDIEVWLRKEALSVDTEKKTVTFDDGLVQNYDQLLISTGCRAKALDVPGTKLDNIKMLETPEDARQIHAACTGSNVVLVGTSFVGMEVASYLLDKAFSITVIGSSELPYQNTLGREVGRITMMMLSENNVKFYMNDMVTEIKGVNGKVKEVVLKSGKVIPTDVLIVGIGSIPNSEFLQGTKIQMNQKKLVIVDKYMRTNVPDVFCAGDLASFPLPLAKNKVVNIGHWQMAQAQGRVAALNMLGKETELTSVPFYWTVLLGKTIRYAGYGEGYTELVMKGNIQEHKFLALYLNVSGDGEEAAFETAAALKLQSDKPRFSGKGDSSHSLRCECVSISAGAERAACARWIVTLVSRDADVITLPADRSGKPGVRVDWACECVRYRGWEGVDWNRSCVKRGAEVLRRFLRLRVFSPPVDPNALRESTQRHTQPASQPAAGTPPPSCGRGRLMMNSVDPVGQSRRRQERPRPPVVKVRPVKLPPVCARLPVSARSP</sequence>
<dbReference type="InterPro" id="IPR023753">
    <property type="entry name" value="FAD/NAD-binding_dom"/>
</dbReference>
<dbReference type="CDD" id="cd03478">
    <property type="entry name" value="Rieske_AIFL_N"/>
    <property type="match status" value="1"/>
</dbReference>
<dbReference type="PROSITE" id="PS51296">
    <property type="entry name" value="RIESKE"/>
    <property type="match status" value="1"/>
</dbReference>
<dbReference type="PRINTS" id="PR00469">
    <property type="entry name" value="PNDRDTASEII"/>
</dbReference>
<keyword evidence="3" id="KW-0479">Metal-binding</keyword>
<dbReference type="GO" id="GO:0005737">
    <property type="term" value="C:cytoplasm"/>
    <property type="evidence" value="ECO:0007669"/>
    <property type="project" value="TreeGrafter"/>
</dbReference>
<dbReference type="Gene3D" id="2.102.10.10">
    <property type="entry name" value="Rieske [2Fe-2S] iron-sulphur domain"/>
    <property type="match status" value="1"/>
</dbReference>
<dbReference type="AlphaFoldDB" id="A0A834BT55"/>
<evidence type="ECO:0000256" key="3">
    <source>
        <dbReference type="ARBA" id="ARBA00022723"/>
    </source>
</evidence>
<evidence type="ECO:0000313" key="11">
    <source>
        <dbReference type="EMBL" id="KAF6715758.1"/>
    </source>
</evidence>
<evidence type="ECO:0000259" key="10">
    <source>
        <dbReference type="PROSITE" id="PS51296"/>
    </source>
</evidence>
<dbReference type="GO" id="GO:0046872">
    <property type="term" value="F:metal ion binding"/>
    <property type="evidence" value="ECO:0007669"/>
    <property type="project" value="UniProtKB-KW"/>
</dbReference>
<dbReference type="InterPro" id="IPR036922">
    <property type="entry name" value="Rieske_2Fe-2S_sf"/>
</dbReference>
<dbReference type="PANTHER" id="PTHR43557:SF9">
    <property type="entry name" value="APOPTOSIS-INDUCING FACTOR 3-LIKE"/>
    <property type="match status" value="1"/>
</dbReference>
<name>A0A834BT55_ORYME</name>
<dbReference type="Proteomes" id="UP000646548">
    <property type="component" value="Unassembled WGS sequence"/>
</dbReference>
<feature type="domain" description="Rieske" evidence="10">
    <location>
        <begin position="1"/>
        <end position="73"/>
    </location>
</feature>
<accession>A0A834BT55</accession>
<evidence type="ECO:0000256" key="7">
    <source>
        <dbReference type="ARBA" id="ARBA00023014"/>
    </source>
</evidence>
<dbReference type="InterPro" id="IPR050446">
    <property type="entry name" value="FAD-oxidoreductase/Apoptosis"/>
</dbReference>
<dbReference type="Gene3D" id="3.50.50.60">
    <property type="entry name" value="FAD/NAD(P)-binding domain"/>
    <property type="match status" value="2"/>
</dbReference>
<dbReference type="SUPFAM" id="SSF51905">
    <property type="entry name" value="FAD/NAD(P)-binding domain"/>
    <property type="match status" value="1"/>
</dbReference>
<protein>
    <submittedName>
        <fullName evidence="11">Apoptosis-inducing factor 3</fullName>
    </submittedName>
</protein>
<keyword evidence="9" id="KW-0812">Transmembrane</keyword>
<dbReference type="SUPFAM" id="SSF50022">
    <property type="entry name" value="ISP domain"/>
    <property type="match status" value="1"/>
</dbReference>
<reference evidence="11" key="1">
    <citation type="journal article" name="BMC Genomics">
        <title>Long-read sequencing and de novo genome assembly of marine medaka (Oryzias melastigma).</title>
        <authorList>
            <person name="Liang P."/>
            <person name="Saqib H.S.A."/>
            <person name="Ni X."/>
            <person name="Shen Y."/>
        </authorList>
    </citation>
    <scope>NUCLEOTIDE SEQUENCE</scope>
    <source>
        <strain evidence="11">Bigg-433</strain>
    </source>
</reference>
<dbReference type="PRINTS" id="PR00368">
    <property type="entry name" value="FADPNR"/>
</dbReference>
<keyword evidence="5" id="KW-0560">Oxidoreductase</keyword>